<dbReference type="Proteomes" id="UP001520878">
    <property type="component" value="Unassembled WGS sequence"/>
</dbReference>
<feature type="domain" description="Fumarylacetoacetase-like C-terminal" evidence="2">
    <location>
        <begin position="18"/>
        <end position="215"/>
    </location>
</feature>
<reference evidence="3 4" key="1">
    <citation type="submission" date="2021-10" db="EMBL/GenBank/DDBJ databases">
        <title>Draft genome of Aestuariibacter halophilus JC2043.</title>
        <authorList>
            <person name="Emsley S.A."/>
            <person name="Pfannmuller K.M."/>
            <person name="Ushijima B."/>
            <person name="Saw J.H."/>
            <person name="Videau P."/>
        </authorList>
    </citation>
    <scope>NUCLEOTIDE SEQUENCE [LARGE SCALE GENOMIC DNA]</scope>
    <source>
        <strain evidence="3 4">JC2043</strain>
    </source>
</reference>
<organism evidence="3 4">
    <name type="scientific">Fluctibacter halophilus</name>
    <dbReference type="NCBI Taxonomy" id="226011"/>
    <lineage>
        <taxon>Bacteria</taxon>
        <taxon>Pseudomonadati</taxon>
        <taxon>Pseudomonadota</taxon>
        <taxon>Gammaproteobacteria</taxon>
        <taxon>Alteromonadales</taxon>
        <taxon>Alteromonadaceae</taxon>
        <taxon>Fluctibacter</taxon>
    </lineage>
</organism>
<dbReference type="InterPro" id="IPR011234">
    <property type="entry name" value="Fumarylacetoacetase-like_C"/>
</dbReference>
<proteinExistence type="predicted"/>
<gene>
    <name evidence="3" type="ORF">LJ739_08390</name>
</gene>
<dbReference type="NCBIfam" id="NF007967">
    <property type="entry name" value="PRK10691.1"/>
    <property type="match status" value="1"/>
</dbReference>
<dbReference type="InterPro" id="IPR036663">
    <property type="entry name" value="Fumarylacetoacetase_C_sf"/>
</dbReference>
<evidence type="ECO:0000256" key="1">
    <source>
        <dbReference type="ARBA" id="ARBA00022723"/>
    </source>
</evidence>
<dbReference type="Pfam" id="PF01557">
    <property type="entry name" value="FAA_hydrolase"/>
    <property type="match status" value="1"/>
</dbReference>
<keyword evidence="1" id="KW-0479">Metal-binding</keyword>
<sequence length="225" mass="24617">MYQHRDSQGQPLPLPVGKIVCVGRNYADHIAELNNATPDQPVLFMKPATSAVAVQQPFSVPVGHGPCHNELELALLIAKPLCNARPEEAMAAVWGIGLGLDLTLRSVQQQLKEKQLPWERAKAFDGACPLSFFVPIAQCDWQQGLGFSLQVNGSVRQQGDSRLMLFDMPHLLSDISQQFTLLPGDVVMTGTPKGVGPLQDGDALRLTLEGHFHIDTHVTTQEGRR</sequence>
<evidence type="ECO:0000313" key="3">
    <source>
        <dbReference type="EMBL" id="MCC2616256.1"/>
    </source>
</evidence>
<evidence type="ECO:0000313" key="4">
    <source>
        <dbReference type="Proteomes" id="UP001520878"/>
    </source>
</evidence>
<name>A0ABS8G7Y1_9ALTE</name>
<dbReference type="PANTHER" id="PTHR11820">
    <property type="entry name" value="ACYLPYRUVASE"/>
    <property type="match status" value="1"/>
</dbReference>
<dbReference type="EMBL" id="JAJEWP010000001">
    <property type="protein sequence ID" value="MCC2616256.1"/>
    <property type="molecule type" value="Genomic_DNA"/>
</dbReference>
<protein>
    <submittedName>
        <fullName evidence="3">Fumarylacetoacetate hydrolase family protein</fullName>
    </submittedName>
</protein>
<keyword evidence="3" id="KW-0378">Hydrolase</keyword>
<accession>A0ABS8G7Y1</accession>
<dbReference type="Gene3D" id="3.90.850.10">
    <property type="entry name" value="Fumarylacetoacetase-like, C-terminal domain"/>
    <property type="match status" value="1"/>
</dbReference>
<keyword evidence="4" id="KW-1185">Reference proteome</keyword>
<dbReference type="GO" id="GO:0016787">
    <property type="term" value="F:hydrolase activity"/>
    <property type="evidence" value="ECO:0007669"/>
    <property type="project" value="UniProtKB-KW"/>
</dbReference>
<dbReference type="SUPFAM" id="SSF56529">
    <property type="entry name" value="FAH"/>
    <property type="match status" value="1"/>
</dbReference>
<comment type="caution">
    <text evidence="3">The sequence shown here is derived from an EMBL/GenBank/DDBJ whole genome shotgun (WGS) entry which is preliminary data.</text>
</comment>
<dbReference type="PANTHER" id="PTHR11820:SF7">
    <property type="entry name" value="ACYLPYRUVASE FAHD1, MITOCHONDRIAL"/>
    <property type="match status" value="1"/>
</dbReference>
<evidence type="ECO:0000259" key="2">
    <source>
        <dbReference type="Pfam" id="PF01557"/>
    </source>
</evidence>